<dbReference type="Pfam" id="PF25243">
    <property type="entry name" value="WAV3_C"/>
    <property type="match status" value="1"/>
</dbReference>
<feature type="region of interest" description="Disordered" evidence="2">
    <location>
        <begin position="424"/>
        <end position="444"/>
    </location>
</feature>
<organism evidence="5 6">
    <name type="scientific">Amborella trichopoda</name>
    <dbReference type="NCBI Taxonomy" id="13333"/>
    <lineage>
        <taxon>Eukaryota</taxon>
        <taxon>Viridiplantae</taxon>
        <taxon>Streptophyta</taxon>
        <taxon>Embryophyta</taxon>
        <taxon>Tracheophyta</taxon>
        <taxon>Spermatophyta</taxon>
        <taxon>Magnoliopsida</taxon>
        <taxon>Amborellales</taxon>
        <taxon>Amborellaceae</taxon>
        <taxon>Amborella</taxon>
    </lineage>
</organism>
<evidence type="ECO:0000313" key="5">
    <source>
        <dbReference type="EMBL" id="ERN14167.1"/>
    </source>
</evidence>
<feature type="compositionally biased region" description="Basic and acidic residues" evidence="2">
    <location>
        <begin position="24"/>
        <end position="33"/>
    </location>
</feature>
<feature type="domain" description="RING-type" evidence="3">
    <location>
        <begin position="145"/>
        <end position="191"/>
    </location>
</feature>
<feature type="region of interest" description="Disordered" evidence="2">
    <location>
        <begin position="205"/>
        <end position="230"/>
    </location>
</feature>
<dbReference type="InterPro" id="IPR036465">
    <property type="entry name" value="vWFA_dom_sf"/>
</dbReference>
<dbReference type="AlphaFoldDB" id="U5CYF4"/>
<dbReference type="PANTHER" id="PTHR10579:SF55">
    <property type="entry name" value="E3 UBIQUITIN-PROTEIN LIGASE WAV3"/>
    <property type="match status" value="1"/>
</dbReference>
<protein>
    <recommendedName>
        <fullName evidence="7">Anaphase-promoting complex subunit 11</fullName>
    </recommendedName>
</protein>
<feature type="domain" description="VWFA" evidence="4">
    <location>
        <begin position="317"/>
        <end position="498"/>
    </location>
</feature>
<accession>U5CYF4</accession>
<feature type="region of interest" description="Disordered" evidence="2">
    <location>
        <begin position="1"/>
        <end position="103"/>
    </location>
</feature>
<reference evidence="6" key="1">
    <citation type="journal article" date="2013" name="Science">
        <title>The Amborella genome and the evolution of flowering plants.</title>
        <authorList>
            <consortium name="Amborella Genome Project"/>
        </authorList>
    </citation>
    <scope>NUCLEOTIDE SEQUENCE [LARGE SCALE GENOMIC DNA]</scope>
</reference>
<dbReference type="eggNOG" id="ENOG502QRQC">
    <property type="taxonomic scope" value="Eukaryota"/>
</dbReference>
<dbReference type="HOGENOM" id="CLU_006228_3_0_1"/>
<dbReference type="OMA" id="CIAAHAH"/>
<dbReference type="Pfam" id="PF13639">
    <property type="entry name" value="zf-RING_2"/>
    <property type="match status" value="1"/>
</dbReference>
<sequence length="730" mass="78719">MGTGWKRARNVALGLSVCTSVHQDPSEEGHTERTSSPSPSPTVCANLSQLSSGRSMPRLQSHPVSSPGLRCRTSATNSPKARSTRTPSESPKLGPMNPAVESPRLLCKAPRSPRFADVSNPSSPRSPSRFATLFKNGLRLSRGGCGICVQSMKTGQGGTAIFTAECAHAFHFPCIAAHVKKQGSFVCPVCQAQWKDVPLLTLHKDSTTTTPNSHQPRSPLSTGKLQEGRAYDDDEPLIKTSASHFNPIPEEDQDDEGVVEFGGFVPDPKVASTRSSVEVSLGSEVALVSSHRSHENVAMVLRLKAPQARLCGRAPIDLVAVLDVSGSMSGAKLHMLKRAMRLVVGSLGPSDRLSIVAFSSSSKRLLALRRMSAQGQRTARRVVDRLVCGQGSCVGEALRKAARVLEDRRERNPVASIMLLSDGQNERTAAAPTTRDSERGSSGTRFGHLEIPVHAFGFGNGDLGHKKSTISDGAGSTFSYVQAEDAFARCIGGLLSVVVQDLRLEIHCNAGAELAGVYTCTARPRILHHSTSGRTSGCARLGDLYAQEERELLVELRVPTGCTPVLAIGSRFKDPVTQNPINGFDQNLQIPRPQGLSHKSERLRNRFRTTRAIAEARHLSELGEHTAGQQVLFAARALLVQSTSISADEHLRALEAELAEIQWRARQHQRRTARASEGEGGAELGLMAESGEALTPTSAWRAAERLAKVAIMRKSMNRVSDLHGFENARF</sequence>
<feature type="compositionally biased region" description="Polar residues" evidence="2">
    <location>
        <begin position="207"/>
        <end position="224"/>
    </location>
</feature>
<dbReference type="SMART" id="SM00327">
    <property type="entry name" value="VWA"/>
    <property type="match status" value="1"/>
</dbReference>
<dbReference type="Gene3D" id="3.30.40.10">
    <property type="entry name" value="Zinc/RING finger domain, C3HC4 (zinc finger)"/>
    <property type="match status" value="1"/>
</dbReference>
<dbReference type="GO" id="GO:0008270">
    <property type="term" value="F:zinc ion binding"/>
    <property type="evidence" value="ECO:0007669"/>
    <property type="project" value="UniProtKB-KW"/>
</dbReference>
<dbReference type="Proteomes" id="UP000017836">
    <property type="component" value="Unassembled WGS sequence"/>
</dbReference>
<feature type="compositionally biased region" description="Polar residues" evidence="2">
    <location>
        <begin position="73"/>
        <end position="89"/>
    </location>
</feature>
<dbReference type="InterPro" id="IPR057427">
    <property type="entry name" value="WAV3_C"/>
</dbReference>
<dbReference type="InterPro" id="IPR002035">
    <property type="entry name" value="VWF_A"/>
</dbReference>
<dbReference type="SMART" id="SM00184">
    <property type="entry name" value="RING"/>
    <property type="match status" value="1"/>
</dbReference>
<dbReference type="SUPFAM" id="SSF57850">
    <property type="entry name" value="RING/U-box"/>
    <property type="match status" value="1"/>
</dbReference>
<dbReference type="CDD" id="cd01466">
    <property type="entry name" value="vWA_C3HC4_type"/>
    <property type="match status" value="1"/>
</dbReference>
<keyword evidence="1" id="KW-0862">Zinc</keyword>
<keyword evidence="6" id="KW-1185">Reference proteome</keyword>
<name>U5CYF4_AMBTC</name>
<dbReference type="InterPro" id="IPR001841">
    <property type="entry name" value="Znf_RING"/>
</dbReference>
<dbReference type="EMBL" id="KI392557">
    <property type="protein sequence ID" value="ERN14167.1"/>
    <property type="molecule type" value="Genomic_DNA"/>
</dbReference>
<dbReference type="Gramene" id="ERN14167">
    <property type="protein sequence ID" value="ERN14167"/>
    <property type="gene ID" value="AMTR_s00033p00020480"/>
</dbReference>
<keyword evidence="1" id="KW-0479">Metal-binding</keyword>
<dbReference type="GO" id="GO:0009630">
    <property type="term" value="P:gravitropism"/>
    <property type="evidence" value="ECO:0007669"/>
    <property type="project" value="EnsemblPlants"/>
</dbReference>
<dbReference type="GO" id="GO:0010274">
    <property type="term" value="P:hydrotropism"/>
    <property type="evidence" value="ECO:0007669"/>
    <property type="project" value="EnsemblPlants"/>
</dbReference>
<evidence type="ECO:0000259" key="3">
    <source>
        <dbReference type="PROSITE" id="PS50089"/>
    </source>
</evidence>
<dbReference type="Gene3D" id="3.40.50.410">
    <property type="entry name" value="von Willebrand factor, type A domain"/>
    <property type="match status" value="1"/>
</dbReference>
<dbReference type="SUPFAM" id="SSF53300">
    <property type="entry name" value="vWA-like"/>
    <property type="match status" value="1"/>
</dbReference>
<evidence type="ECO:0000256" key="2">
    <source>
        <dbReference type="SAM" id="MobiDB-lite"/>
    </source>
</evidence>
<dbReference type="PROSITE" id="PS50089">
    <property type="entry name" value="ZF_RING_2"/>
    <property type="match status" value="1"/>
</dbReference>
<dbReference type="InterPro" id="IPR013083">
    <property type="entry name" value="Znf_RING/FYVE/PHD"/>
</dbReference>
<evidence type="ECO:0000313" key="6">
    <source>
        <dbReference type="Proteomes" id="UP000017836"/>
    </source>
</evidence>
<dbReference type="GO" id="GO:0016567">
    <property type="term" value="P:protein ubiquitination"/>
    <property type="evidence" value="ECO:0007669"/>
    <property type="project" value="EnsemblPlants"/>
</dbReference>
<dbReference type="Pfam" id="PF13519">
    <property type="entry name" value="VWA_2"/>
    <property type="match status" value="1"/>
</dbReference>
<evidence type="ECO:0000256" key="1">
    <source>
        <dbReference type="PROSITE-ProRule" id="PRU00175"/>
    </source>
</evidence>
<keyword evidence="1" id="KW-0863">Zinc-finger</keyword>
<dbReference type="InterPro" id="IPR051266">
    <property type="entry name" value="CLCR"/>
</dbReference>
<dbReference type="GO" id="GO:0061630">
    <property type="term" value="F:ubiquitin protein ligase activity"/>
    <property type="evidence" value="ECO:0007669"/>
    <property type="project" value="EnsemblPlants"/>
</dbReference>
<evidence type="ECO:0008006" key="7">
    <source>
        <dbReference type="Google" id="ProtNLM"/>
    </source>
</evidence>
<evidence type="ECO:0000259" key="4">
    <source>
        <dbReference type="PROSITE" id="PS50234"/>
    </source>
</evidence>
<dbReference type="KEGG" id="atr:18442425"/>
<feature type="compositionally biased region" description="Polar residues" evidence="2">
    <location>
        <begin position="43"/>
        <end position="54"/>
    </location>
</feature>
<dbReference type="PANTHER" id="PTHR10579">
    <property type="entry name" value="CALCIUM-ACTIVATED CHLORIDE CHANNEL REGULATOR"/>
    <property type="match status" value="1"/>
</dbReference>
<gene>
    <name evidence="5" type="ORF">AMTR_s00033p00020480</name>
</gene>
<dbReference type="PROSITE" id="PS50234">
    <property type="entry name" value="VWFA"/>
    <property type="match status" value="1"/>
</dbReference>
<dbReference type="GO" id="GO:0048364">
    <property type="term" value="P:root development"/>
    <property type="evidence" value="ECO:0007669"/>
    <property type="project" value="EnsemblPlants"/>
</dbReference>
<proteinExistence type="predicted"/>
<dbReference type="OrthoDB" id="687730at2759"/>
<dbReference type="STRING" id="13333.U5CYF4"/>